<evidence type="ECO:0000259" key="1">
    <source>
        <dbReference type="Pfam" id="PF20703"/>
    </source>
</evidence>
<organism evidence="2 3">
    <name type="scientific">Nocardia albiluteola</name>
    <dbReference type="NCBI Taxonomy" id="2842303"/>
    <lineage>
        <taxon>Bacteria</taxon>
        <taxon>Bacillati</taxon>
        <taxon>Actinomycetota</taxon>
        <taxon>Actinomycetes</taxon>
        <taxon>Mycobacteriales</taxon>
        <taxon>Nocardiaceae</taxon>
        <taxon>Nocardia</taxon>
    </lineage>
</organism>
<evidence type="ECO:0000313" key="3">
    <source>
        <dbReference type="Proteomes" id="UP000733379"/>
    </source>
</evidence>
<gene>
    <name evidence="2" type="ORF">KO481_07030</name>
</gene>
<accession>A0ABS6ATB2</accession>
<comment type="caution">
    <text evidence="2">The sequence shown here is derived from an EMBL/GenBank/DDBJ whole genome shotgun (WGS) entry which is preliminary data.</text>
</comment>
<keyword evidence="3" id="KW-1185">Reference proteome</keyword>
<dbReference type="Proteomes" id="UP000733379">
    <property type="component" value="Unassembled WGS sequence"/>
</dbReference>
<evidence type="ECO:0000313" key="2">
    <source>
        <dbReference type="EMBL" id="MBU3061272.1"/>
    </source>
</evidence>
<dbReference type="EMBL" id="JAHKNI010000002">
    <property type="protein sequence ID" value="MBU3061272.1"/>
    <property type="molecule type" value="Genomic_DNA"/>
</dbReference>
<proteinExistence type="predicted"/>
<keyword evidence="2" id="KW-0547">Nucleotide-binding</keyword>
<dbReference type="GO" id="GO:0005524">
    <property type="term" value="F:ATP binding"/>
    <property type="evidence" value="ECO:0007669"/>
    <property type="project" value="UniProtKB-KW"/>
</dbReference>
<dbReference type="InterPro" id="IPR027417">
    <property type="entry name" value="P-loop_NTPase"/>
</dbReference>
<keyword evidence="2" id="KW-0067">ATP-binding</keyword>
<reference evidence="2 3" key="1">
    <citation type="submission" date="2021-06" db="EMBL/GenBank/DDBJ databases">
        <title>Actinomycetes sequencing.</title>
        <authorList>
            <person name="Shan Q."/>
        </authorList>
    </citation>
    <scope>NUCLEOTIDE SEQUENCE [LARGE SCALE GENOMIC DNA]</scope>
    <source>
        <strain evidence="2 3">NEAU-G5</strain>
    </source>
</reference>
<name>A0ABS6ATB2_9NOCA</name>
<sequence length="556" mass="60783">MQVVPGIDRHADLGGSARLEFTRRLSALHRAAGAPSLRNVAMLAQQRVRHASGERRPARASAQRISDWLNGRNVPARFESLLPVLQVLGARARRRAGTPSDTVNLRAWRSLWEAARAAPAEAATPRTSSPYPAGGAYSGEHEAVFYGRRRALTALLGMVRMSASPQRPADMIVLTGASGVGKTALLRAGLLPALGAEGGQWSVAYITPGRDPLRALTRAFGGDLEAAQRRSGKRRLLLIVDQFEELYDPDVSPVARESFLIRLKRLAGAGTVLISVRSDALIGCTRYSWLLNAVQHNSFTLSPMLRQEMASVITGPLRAQGVSIDPGVTELVLTALEAGRRRPDRPAADPGNLPLLFATMQELWSAHTADRVDLGTYRRIGGVAEVTCALAEQVWASLSPSERVDARQLLLTLITVHRDGVLPRRAPITELRRIADRSASGHALLERLVQARLISLESRHASLIHDALLRWDRLRGWIADNRPMLLWRQRIEEDAAEWDSAGRDLGLLYRSIRLTTAINHADPTLSPTATNFLRASARLELGTAEDPPALDFENVG</sequence>
<dbReference type="SUPFAM" id="SSF52540">
    <property type="entry name" value="P-loop containing nucleoside triphosphate hydrolases"/>
    <property type="match status" value="1"/>
</dbReference>
<feature type="domain" description="Novel STAND NTPase 1" evidence="1">
    <location>
        <begin position="130"/>
        <end position="504"/>
    </location>
</feature>
<dbReference type="RefSeq" id="WP_215916177.1">
    <property type="nucleotide sequence ID" value="NZ_JAHKNI010000002.1"/>
</dbReference>
<dbReference type="InterPro" id="IPR049052">
    <property type="entry name" value="nSTAND1"/>
</dbReference>
<protein>
    <submittedName>
        <fullName evidence="2">ATP-binding protein</fullName>
    </submittedName>
</protein>
<dbReference type="Pfam" id="PF20703">
    <property type="entry name" value="nSTAND1"/>
    <property type="match status" value="1"/>
</dbReference>